<sequence>SGVLTHVTSQSDPVVVAVVPRVVFDDRDYEEALAAIELEEARYAHRRAHPAITANVTHAHGHVETVTHDITTHGADSDVMTYVDVFQSWDAGAPSVESAIATERAKGFLYGYNLASDVREAIDDCFKYWASQPGDGAIVTG</sequence>
<evidence type="ECO:0000313" key="1">
    <source>
        <dbReference type="EMBL" id="CAB4127505.1"/>
    </source>
</evidence>
<protein>
    <submittedName>
        <fullName evidence="1">Uncharacterized protein</fullName>
    </submittedName>
</protein>
<feature type="non-terminal residue" evidence="1">
    <location>
        <position position="1"/>
    </location>
</feature>
<proteinExistence type="predicted"/>
<name>A0A6J5L1I1_9CAUD</name>
<accession>A0A6J5L1I1</accession>
<organism evidence="1">
    <name type="scientific">uncultured Caudovirales phage</name>
    <dbReference type="NCBI Taxonomy" id="2100421"/>
    <lineage>
        <taxon>Viruses</taxon>
        <taxon>Duplodnaviria</taxon>
        <taxon>Heunggongvirae</taxon>
        <taxon>Uroviricota</taxon>
        <taxon>Caudoviricetes</taxon>
        <taxon>Peduoviridae</taxon>
        <taxon>Maltschvirus</taxon>
        <taxon>Maltschvirus maltsch</taxon>
    </lineage>
</organism>
<dbReference type="EMBL" id="LR796209">
    <property type="protein sequence ID" value="CAB4127505.1"/>
    <property type="molecule type" value="Genomic_DNA"/>
</dbReference>
<gene>
    <name evidence="1" type="ORF">UFOVP75_230</name>
</gene>
<reference evidence="1" key="1">
    <citation type="submission" date="2020-04" db="EMBL/GenBank/DDBJ databases">
        <authorList>
            <person name="Chiriac C."/>
            <person name="Salcher M."/>
            <person name="Ghai R."/>
            <person name="Kavagutti S V."/>
        </authorList>
    </citation>
    <scope>NUCLEOTIDE SEQUENCE</scope>
</reference>